<feature type="region of interest" description="Disordered" evidence="1">
    <location>
        <begin position="258"/>
        <end position="277"/>
    </location>
</feature>
<feature type="transmembrane region" description="Helical" evidence="2">
    <location>
        <begin position="71"/>
        <end position="92"/>
    </location>
</feature>
<reference evidence="3 4" key="1">
    <citation type="submission" date="2020-03" db="EMBL/GenBank/DDBJ databases">
        <title>Draft genome of Streptomyces sp. ventii, isolated from the Axial Seamount in the Pacific Ocean, and resequencing of the two type strains Streptomyces lonarensis strain NCL 716 and Streptomyces bohaiensis strain 11A07.</title>
        <authorList>
            <person name="Loughran R.M."/>
            <person name="Pfannmuller K.M."/>
            <person name="Wasson B.J."/>
            <person name="Deadmond M.C."/>
            <person name="Paddock B.E."/>
            <person name="Koyack M.J."/>
            <person name="Gallegos D.A."/>
            <person name="Mitchell E.A."/>
            <person name="Ushijima B."/>
            <person name="Saw J.H."/>
            <person name="Mcphail K.L."/>
            <person name="Videau P."/>
        </authorList>
    </citation>
    <scope>NUCLEOTIDE SEQUENCE [LARGE SCALE GENOMIC DNA]</scope>
    <source>
        <strain evidence="3 4">NCL716</strain>
    </source>
</reference>
<gene>
    <name evidence="3" type="ORF">HCN56_06055</name>
</gene>
<feature type="transmembrane region" description="Helical" evidence="2">
    <location>
        <begin position="6"/>
        <end position="33"/>
    </location>
</feature>
<keyword evidence="2" id="KW-0812">Transmembrane</keyword>
<comment type="caution">
    <text evidence="3">The sequence shown here is derived from an EMBL/GenBank/DDBJ whole genome shotgun (WGS) entry which is preliminary data.</text>
</comment>
<dbReference type="AlphaFoldDB" id="A0A7X6CYZ0"/>
<evidence type="ECO:0000256" key="2">
    <source>
        <dbReference type="SAM" id="Phobius"/>
    </source>
</evidence>
<dbReference type="PANTHER" id="PTHR32251">
    <property type="entry name" value="3-OXO-5-ALPHA-STEROID 4-DEHYDROGENASE"/>
    <property type="match status" value="1"/>
</dbReference>
<dbReference type="Proteomes" id="UP000578686">
    <property type="component" value="Unassembled WGS sequence"/>
</dbReference>
<dbReference type="InterPro" id="IPR010721">
    <property type="entry name" value="UstE-like"/>
</dbReference>
<organism evidence="3 4">
    <name type="scientific">Streptomyces lonarensis</name>
    <dbReference type="NCBI Taxonomy" id="700599"/>
    <lineage>
        <taxon>Bacteria</taxon>
        <taxon>Bacillati</taxon>
        <taxon>Actinomycetota</taxon>
        <taxon>Actinomycetes</taxon>
        <taxon>Kitasatosporales</taxon>
        <taxon>Streptomycetaceae</taxon>
        <taxon>Streptomyces</taxon>
    </lineage>
</organism>
<proteinExistence type="predicted"/>
<dbReference type="PROSITE" id="PS50244">
    <property type="entry name" value="S5A_REDUCTASE"/>
    <property type="match status" value="1"/>
</dbReference>
<dbReference type="EMBL" id="JAAVJD010000027">
    <property type="protein sequence ID" value="NJQ05147.1"/>
    <property type="molecule type" value="Genomic_DNA"/>
</dbReference>
<protein>
    <submittedName>
        <fullName evidence="3">DUF1295 domain-containing protein</fullName>
    </submittedName>
</protein>
<sequence length="277" mass="30486">MTDYPWGALGLNLALSAAAALLVLLATFAVAVVRGGRHRTVDIAWGLGFAAVALTTFAASAGEGDTARRTLIAVLTVVWGVRLAGHVTWRSWGKGEDPRYERMLAKAPGHPQLYALRMVYLLQAALVWLISLPLQFGAYLPGPLGWVVVLGIACWAVGLFFEALGDWQMHRFKSDPANRGKIMDRGLWSLTRHPNYFGDFMVWWGLFLVAAGTWQVAAITVVSPLVMSFLLIFGSGKRLTEKTMSQRDGFDRYAARTSGFFPLPPRRNARPEDGPRP</sequence>
<feature type="transmembrane region" description="Helical" evidence="2">
    <location>
        <begin position="40"/>
        <end position="59"/>
    </location>
</feature>
<evidence type="ECO:0000256" key="1">
    <source>
        <dbReference type="SAM" id="MobiDB-lite"/>
    </source>
</evidence>
<keyword evidence="4" id="KW-1185">Reference proteome</keyword>
<accession>A0A7X6CYZ0</accession>
<dbReference type="Gene3D" id="1.20.120.1630">
    <property type="match status" value="1"/>
</dbReference>
<feature type="transmembrane region" description="Helical" evidence="2">
    <location>
        <begin position="113"/>
        <end position="132"/>
    </location>
</feature>
<evidence type="ECO:0000313" key="3">
    <source>
        <dbReference type="EMBL" id="NJQ05147.1"/>
    </source>
</evidence>
<name>A0A7X6CYZ0_9ACTN</name>
<dbReference type="RefSeq" id="WP_167968437.1">
    <property type="nucleotide sequence ID" value="NZ_BHZG01000101.1"/>
</dbReference>
<keyword evidence="2" id="KW-0472">Membrane</keyword>
<evidence type="ECO:0000313" key="4">
    <source>
        <dbReference type="Proteomes" id="UP000578686"/>
    </source>
</evidence>
<dbReference type="GO" id="GO:0016020">
    <property type="term" value="C:membrane"/>
    <property type="evidence" value="ECO:0007669"/>
    <property type="project" value="TreeGrafter"/>
</dbReference>
<keyword evidence="2" id="KW-1133">Transmembrane helix</keyword>
<feature type="transmembrane region" description="Helical" evidence="2">
    <location>
        <begin position="144"/>
        <end position="165"/>
    </location>
</feature>
<dbReference type="PANTHER" id="PTHR32251:SF17">
    <property type="entry name" value="STEROID 5-ALPHA REDUCTASE C-TERMINAL DOMAIN-CONTAINING PROTEIN"/>
    <property type="match status" value="1"/>
</dbReference>
<dbReference type="Pfam" id="PF06966">
    <property type="entry name" value="DUF1295"/>
    <property type="match status" value="1"/>
</dbReference>